<keyword evidence="3" id="KW-1185">Reference proteome</keyword>
<feature type="signal peptide" evidence="1">
    <location>
        <begin position="1"/>
        <end position="27"/>
    </location>
</feature>
<dbReference type="Proteomes" id="UP000318995">
    <property type="component" value="Unassembled WGS sequence"/>
</dbReference>
<evidence type="ECO:0000256" key="1">
    <source>
        <dbReference type="SAM" id="SignalP"/>
    </source>
</evidence>
<dbReference type="RefSeq" id="WP_197524797.1">
    <property type="nucleotide sequence ID" value="NZ_SJPH01000002.1"/>
</dbReference>
<keyword evidence="1" id="KW-0732">Signal</keyword>
<sequence length="481" mass="51275" precursor="true">MRISALTNRAFLFVALYAALGFSHADAQFGGGGGGGGLGGGGGAGGGGFSAGGVVVDADGVLSREMVQQVDPRLAEQRKAEAVSRLNGDLAKPSKLRKISLTRLEDAVEASLAEGGSPDEAMRYLAGLTRIDYVFCYPPEAGQSEGEIILAGPAEPWVTSPSGRVLGVSTESPVLELQDLLAALRAFPANESGQGPLIYCSIDPTAEGLARMQQFLASFGRQATPAQTQYIVKSLQEALGPQVVTVGGMPADTHFAQVLVEADYQMKLIGIGLESAPVKLKSYVARANAAMVSRNALQRWYFVPDYERLMMSEDGLAAQIVGDGVKLIGEDEMVSRDGRRRQVGATNRASNGFVSDFTKSYDRIAQRSPVYAQLRNCIDLAVTAALIRTKGYYQTAAWTPGAFASEETYPIQTFNAPERVATAVNSLWKGSMLMTPVGGGVQIGAAEALNKENVRYDEDGALSTTREAVLATSPRDRWWWD</sequence>
<feature type="chain" id="PRO_5022868872" description="DUF1598 domain-containing protein" evidence="1">
    <location>
        <begin position="28"/>
        <end position="481"/>
    </location>
</feature>
<evidence type="ECO:0008006" key="4">
    <source>
        <dbReference type="Google" id="ProtNLM"/>
    </source>
</evidence>
<name>A0A5C5WBJ7_9BACT</name>
<proteinExistence type="predicted"/>
<dbReference type="InterPro" id="IPR011487">
    <property type="entry name" value="DUF1598"/>
</dbReference>
<reference evidence="2 3" key="1">
    <citation type="submission" date="2019-02" db="EMBL/GenBank/DDBJ databases">
        <title>Deep-cultivation of Planctomycetes and their phenomic and genomic characterization uncovers novel biology.</title>
        <authorList>
            <person name="Wiegand S."/>
            <person name="Jogler M."/>
            <person name="Boedeker C."/>
            <person name="Pinto D."/>
            <person name="Vollmers J."/>
            <person name="Rivas-Marin E."/>
            <person name="Kohn T."/>
            <person name="Peeters S.H."/>
            <person name="Heuer A."/>
            <person name="Rast P."/>
            <person name="Oberbeckmann S."/>
            <person name="Bunk B."/>
            <person name="Jeske O."/>
            <person name="Meyerdierks A."/>
            <person name="Storesund J.E."/>
            <person name="Kallscheuer N."/>
            <person name="Luecker S."/>
            <person name="Lage O.M."/>
            <person name="Pohl T."/>
            <person name="Merkel B.J."/>
            <person name="Hornburger P."/>
            <person name="Mueller R.-W."/>
            <person name="Bruemmer F."/>
            <person name="Labrenz M."/>
            <person name="Spormann A.M."/>
            <person name="Op Den Camp H."/>
            <person name="Overmann J."/>
            <person name="Amann R."/>
            <person name="Jetten M.S.M."/>
            <person name="Mascher T."/>
            <person name="Medema M.H."/>
            <person name="Devos D.P."/>
            <person name="Kaster A.-K."/>
            <person name="Ovreas L."/>
            <person name="Rohde M."/>
            <person name="Galperin M.Y."/>
            <person name="Jogler C."/>
        </authorList>
    </citation>
    <scope>NUCLEOTIDE SEQUENCE [LARGE SCALE GENOMIC DNA]</scope>
    <source>
        <strain evidence="2 3">Pla111</strain>
    </source>
</reference>
<dbReference type="Pfam" id="PF07643">
    <property type="entry name" value="DUF1598"/>
    <property type="match status" value="1"/>
</dbReference>
<dbReference type="EMBL" id="SJPH01000002">
    <property type="protein sequence ID" value="TWT47593.1"/>
    <property type="molecule type" value="Genomic_DNA"/>
</dbReference>
<protein>
    <recommendedName>
        <fullName evidence="4">DUF1598 domain-containing protein</fullName>
    </recommendedName>
</protein>
<evidence type="ECO:0000313" key="2">
    <source>
        <dbReference type="EMBL" id="TWT47593.1"/>
    </source>
</evidence>
<gene>
    <name evidence="2" type="ORF">Pla111_12080</name>
</gene>
<accession>A0A5C5WBJ7</accession>
<comment type="caution">
    <text evidence="2">The sequence shown here is derived from an EMBL/GenBank/DDBJ whole genome shotgun (WGS) entry which is preliminary data.</text>
</comment>
<evidence type="ECO:0000313" key="3">
    <source>
        <dbReference type="Proteomes" id="UP000318995"/>
    </source>
</evidence>
<organism evidence="2 3">
    <name type="scientific">Botrimarina hoheduenensis</name>
    <dbReference type="NCBI Taxonomy" id="2528000"/>
    <lineage>
        <taxon>Bacteria</taxon>
        <taxon>Pseudomonadati</taxon>
        <taxon>Planctomycetota</taxon>
        <taxon>Planctomycetia</taxon>
        <taxon>Pirellulales</taxon>
        <taxon>Lacipirellulaceae</taxon>
        <taxon>Botrimarina</taxon>
    </lineage>
</organism>
<dbReference type="AlphaFoldDB" id="A0A5C5WBJ7"/>